<reference evidence="2" key="1">
    <citation type="journal article" date="2024" name="Front. Bioeng. Biotechnol.">
        <title>Genome-scale model development and genomic sequencing of the oleaginous clade Lipomyces.</title>
        <authorList>
            <person name="Czajka J.J."/>
            <person name="Han Y."/>
            <person name="Kim J."/>
            <person name="Mondo S.J."/>
            <person name="Hofstad B.A."/>
            <person name="Robles A."/>
            <person name="Haridas S."/>
            <person name="Riley R."/>
            <person name="LaButti K."/>
            <person name="Pangilinan J."/>
            <person name="Andreopoulos W."/>
            <person name="Lipzen A."/>
            <person name="Yan J."/>
            <person name="Wang M."/>
            <person name="Ng V."/>
            <person name="Grigoriev I.V."/>
            <person name="Spatafora J.W."/>
            <person name="Magnuson J.K."/>
            <person name="Baker S.E."/>
            <person name="Pomraning K.R."/>
        </authorList>
    </citation>
    <scope>NUCLEOTIDE SEQUENCE [LARGE SCALE GENOMIC DNA]</scope>
    <source>
        <strain evidence="2">CBS 7786</strain>
    </source>
</reference>
<accession>A0ACC3TAY2</accession>
<proteinExistence type="predicted"/>
<sequence>MSLFLRAPVCIASGRITARAPRKARLLRPSAFASYRNIVGATKAPIVEDETPVEQEDDDFAESRELILSVLHSHATKRDARAYINKYSDHLDSVERRKRRGFAKKVLRSVSEAARAFDLYGSAQIELKDMIRVAVIKIRGVNDLTANMLGNIGKTILRLQRLGLSPVIVVDPVEENGPGWMQNGEGFASSGQIKQMTGIAARIGAAIEKPLACDKSPTPAVLNLKPQNGQKHPGKAVILPSMFSHVAPYLQSSIKWSLPHLMFIAMTNHVVPIITPLVYNEHASRYAIAAADDIVYEMVSKISGIASPEIITVDKVIYIDPLGGIPSEERHSGAHVLVNLEQEYDDIKRELDSVMYPPSQRSAVLSILSNKGGAEQYNRTHIANLNSFRRLLAVAPPSTSGLITTPVVAASQTTRNPLIYNLLTDRPVISSSLPVDGKRASIQHTTLLRHGMPVMMIYCPRGMYLPEYPGKAGSTSSSYGSSTKVSNGLSAVCNGVANVDIVKFVQLIEDSFGRELDVQHYLNRINGNIAGLVIAGDYEGGAIITWEKVPANPLDHVAYLDKFAVSRRSQGSAGVADIVFKAMSDKLFPKELIWRSRTENPVNKWYFDRSKGSLRLPGKRWTMFYRGYDTREDDRLQDYIDVCSSIEPSFKK</sequence>
<name>A0ACC3TAY2_LIPKO</name>
<evidence type="ECO:0000313" key="2">
    <source>
        <dbReference type="Proteomes" id="UP001433508"/>
    </source>
</evidence>
<organism evidence="1 2">
    <name type="scientific">Lipomyces kononenkoae</name>
    <name type="common">Yeast</name>
    <dbReference type="NCBI Taxonomy" id="34357"/>
    <lineage>
        <taxon>Eukaryota</taxon>
        <taxon>Fungi</taxon>
        <taxon>Dikarya</taxon>
        <taxon>Ascomycota</taxon>
        <taxon>Saccharomycotina</taxon>
        <taxon>Lipomycetes</taxon>
        <taxon>Lipomycetales</taxon>
        <taxon>Lipomycetaceae</taxon>
        <taxon>Lipomyces</taxon>
    </lineage>
</organism>
<protein>
    <submittedName>
        <fullName evidence="1">Uncharacterized protein</fullName>
    </submittedName>
</protein>
<dbReference type="EMBL" id="MU971336">
    <property type="protein sequence ID" value="KAK9241099.1"/>
    <property type="molecule type" value="Genomic_DNA"/>
</dbReference>
<gene>
    <name evidence="1" type="ORF">V1525DRAFT_440007</name>
</gene>
<comment type="caution">
    <text evidence="1">The sequence shown here is derived from an EMBL/GenBank/DDBJ whole genome shotgun (WGS) entry which is preliminary data.</text>
</comment>
<keyword evidence="2" id="KW-1185">Reference proteome</keyword>
<dbReference type="Proteomes" id="UP001433508">
    <property type="component" value="Unassembled WGS sequence"/>
</dbReference>
<evidence type="ECO:0000313" key="1">
    <source>
        <dbReference type="EMBL" id="KAK9241099.1"/>
    </source>
</evidence>